<dbReference type="GO" id="GO:0005886">
    <property type="term" value="C:plasma membrane"/>
    <property type="evidence" value="ECO:0007669"/>
    <property type="project" value="UniProtKB-SubCell"/>
</dbReference>
<evidence type="ECO:0000256" key="4">
    <source>
        <dbReference type="ARBA" id="ARBA00022989"/>
    </source>
</evidence>
<dbReference type="PROSITE" id="PS00237">
    <property type="entry name" value="G_PROTEIN_RECEP_F1_1"/>
    <property type="match status" value="1"/>
</dbReference>
<keyword evidence="10 14" id="KW-0807">Transducer</keyword>
<evidence type="ECO:0000256" key="9">
    <source>
        <dbReference type="ARBA" id="ARBA00023180"/>
    </source>
</evidence>
<evidence type="ECO:0000256" key="3">
    <source>
        <dbReference type="ARBA" id="ARBA00022692"/>
    </source>
</evidence>
<keyword evidence="9" id="KW-0325">Glycoprotein</keyword>
<feature type="transmembrane region" description="Helical" evidence="15">
    <location>
        <begin position="235"/>
        <end position="253"/>
    </location>
</feature>
<name>A0A8J6JVA3_ELECQ</name>
<keyword evidence="3 14" id="KW-0812">Transmembrane</keyword>
<evidence type="ECO:0000256" key="7">
    <source>
        <dbReference type="ARBA" id="ARBA00023157"/>
    </source>
</evidence>
<evidence type="ECO:0000256" key="13">
    <source>
        <dbReference type="ARBA" id="ARBA00039587"/>
    </source>
</evidence>
<comment type="subcellular location">
    <subcellularLocation>
        <location evidence="1">Cell membrane</location>
        <topology evidence="1">Multi-pass membrane protein</topology>
    </subcellularLocation>
</comment>
<reference evidence="17" key="1">
    <citation type="thesis" date="2020" institute="ProQuest LLC" country="789 East Eisenhower Parkway, Ann Arbor, MI, USA">
        <title>Comparative Genomics and Chromosome Evolution.</title>
        <authorList>
            <person name="Mudd A.B."/>
        </authorList>
    </citation>
    <scope>NUCLEOTIDE SEQUENCE</scope>
    <source>
        <strain evidence="17">HN-11 Male</strain>
        <tissue evidence="17">Kidney and liver</tissue>
    </source>
</reference>
<keyword evidence="4 15" id="KW-1133">Transmembrane helix</keyword>
<comment type="similarity">
    <text evidence="11">Belongs to the chemokine-like receptor (CMKLR) family.</text>
</comment>
<comment type="function">
    <text evidence="12">Orphan receptor; could be a chemoattractant receptor.</text>
</comment>
<feature type="transmembrane region" description="Helical" evidence="15">
    <location>
        <begin position="60"/>
        <end position="85"/>
    </location>
</feature>
<evidence type="ECO:0000256" key="10">
    <source>
        <dbReference type="ARBA" id="ARBA00023224"/>
    </source>
</evidence>
<proteinExistence type="inferred from homology"/>
<keyword evidence="8 14" id="KW-0675">Receptor</keyword>
<dbReference type="Pfam" id="PF00001">
    <property type="entry name" value="7tm_1"/>
    <property type="match status" value="1"/>
</dbReference>
<dbReference type="PANTHER" id="PTHR24225:SF5">
    <property type="entry name" value="G-PROTEIN COUPLED RECEPTOR 33-RELATED"/>
    <property type="match status" value="1"/>
</dbReference>
<dbReference type="Gene3D" id="1.20.1070.10">
    <property type="entry name" value="Rhodopsin 7-helix transmembrane proteins"/>
    <property type="match status" value="1"/>
</dbReference>
<dbReference type="GO" id="GO:0004875">
    <property type="term" value="F:complement receptor activity"/>
    <property type="evidence" value="ECO:0007669"/>
    <property type="project" value="TreeGrafter"/>
</dbReference>
<gene>
    <name evidence="17" type="ORF">GDO78_017393</name>
</gene>
<comment type="similarity">
    <text evidence="14">Belongs to the G-protein coupled receptor 1 family.</text>
</comment>
<feature type="transmembrane region" description="Helical" evidence="15">
    <location>
        <begin position="195"/>
        <end position="215"/>
    </location>
</feature>
<evidence type="ECO:0000256" key="1">
    <source>
        <dbReference type="ARBA" id="ARBA00004651"/>
    </source>
</evidence>
<evidence type="ECO:0000256" key="15">
    <source>
        <dbReference type="SAM" id="Phobius"/>
    </source>
</evidence>
<evidence type="ECO:0000256" key="6">
    <source>
        <dbReference type="ARBA" id="ARBA00023136"/>
    </source>
</evidence>
<accession>A0A8J6JVA3</accession>
<evidence type="ECO:0000256" key="2">
    <source>
        <dbReference type="ARBA" id="ARBA00022475"/>
    </source>
</evidence>
<feature type="domain" description="G-protein coupled receptors family 1 profile" evidence="16">
    <location>
        <begin position="40"/>
        <end position="290"/>
    </location>
</feature>
<dbReference type="PRINTS" id="PR00526">
    <property type="entry name" value="FMETLEUPHER"/>
</dbReference>
<dbReference type="EMBL" id="WNTK01000260">
    <property type="protein sequence ID" value="KAG9470542.1"/>
    <property type="molecule type" value="Genomic_DNA"/>
</dbReference>
<dbReference type="PRINTS" id="PR00237">
    <property type="entry name" value="GPCRRHODOPSN"/>
</dbReference>
<evidence type="ECO:0000256" key="8">
    <source>
        <dbReference type="ARBA" id="ARBA00023170"/>
    </source>
</evidence>
<feature type="transmembrane region" description="Helical" evidence="15">
    <location>
        <begin position="273"/>
        <end position="293"/>
    </location>
</feature>
<comment type="caution">
    <text evidence="17">The sequence shown here is derived from an EMBL/GenBank/DDBJ whole genome shotgun (WGS) entry which is preliminary data.</text>
</comment>
<dbReference type="PANTHER" id="PTHR24225">
    <property type="entry name" value="CHEMOTACTIC RECEPTOR"/>
    <property type="match status" value="1"/>
</dbReference>
<keyword evidence="2" id="KW-1003">Cell membrane</keyword>
<feature type="transmembrane region" description="Helical" evidence="15">
    <location>
        <begin position="97"/>
        <end position="118"/>
    </location>
</feature>
<dbReference type="AlphaFoldDB" id="A0A8J6JVA3"/>
<keyword evidence="6 15" id="KW-0472">Membrane</keyword>
<evidence type="ECO:0000256" key="11">
    <source>
        <dbReference type="ARBA" id="ARBA00025736"/>
    </source>
</evidence>
<feature type="transmembrane region" description="Helical" evidence="15">
    <location>
        <begin position="29"/>
        <end position="48"/>
    </location>
</feature>
<keyword evidence="5 14" id="KW-0297">G-protein coupled receptor</keyword>
<dbReference type="OrthoDB" id="6117944at2759"/>
<dbReference type="InterPro" id="IPR000826">
    <property type="entry name" value="Formyl_rcpt-rel"/>
</dbReference>
<evidence type="ECO:0000256" key="5">
    <source>
        <dbReference type="ARBA" id="ARBA00023040"/>
    </source>
</evidence>
<keyword evidence="18" id="KW-1185">Reference proteome</keyword>
<evidence type="ECO:0000256" key="14">
    <source>
        <dbReference type="RuleBase" id="RU000688"/>
    </source>
</evidence>
<organism evidence="17 18">
    <name type="scientific">Eleutherodactylus coqui</name>
    <name type="common">Puerto Rican coqui</name>
    <dbReference type="NCBI Taxonomy" id="57060"/>
    <lineage>
        <taxon>Eukaryota</taxon>
        <taxon>Metazoa</taxon>
        <taxon>Chordata</taxon>
        <taxon>Craniata</taxon>
        <taxon>Vertebrata</taxon>
        <taxon>Euteleostomi</taxon>
        <taxon>Amphibia</taxon>
        <taxon>Batrachia</taxon>
        <taxon>Anura</taxon>
        <taxon>Neobatrachia</taxon>
        <taxon>Hyloidea</taxon>
        <taxon>Eleutherodactylidae</taxon>
        <taxon>Eleutherodactylinae</taxon>
        <taxon>Eleutherodactylus</taxon>
        <taxon>Eleutherodactylus</taxon>
    </lineage>
</organism>
<sequence>MLANLSNNNTVNEETLTAFTTTKIICLPFLLMTFIFGLVINSLHLWVLCFRMRRHLNIVWYSHLILCNLIFILIIPFLAIVFLYHPQWVLGEFMCKIINFLLSLSMYGAVFFLTVISIDRYCLVFHPHFYRKHIHAQQSYIICVLLWSLAFLCGSPYLAFRRIHQEKNISICYNDYSVIGKPDIEPEAQLKWAMLYFRLLAGFFIPLIIITICYLKIAFKIKKENFTKSKKPYKIISIAIISFFISWTPYHVWYGMSIEKGLFQETTLQAMKIFATISVCVNACFTPILYLFIVEKFKIIFKKSILSRFQAALNEAFLKSMDNKSEHYSISLRKCESHENTIQDHHI</sequence>
<dbReference type="GO" id="GO:0004930">
    <property type="term" value="F:G protein-coupled receptor activity"/>
    <property type="evidence" value="ECO:0007669"/>
    <property type="project" value="UniProtKB-KW"/>
</dbReference>
<protein>
    <recommendedName>
        <fullName evidence="13">Probable G-protein coupled receptor 33</fullName>
    </recommendedName>
</protein>
<dbReference type="InterPro" id="IPR000276">
    <property type="entry name" value="GPCR_Rhodpsn"/>
</dbReference>
<evidence type="ECO:0000313" key="18">
    <source>
        <dbReference type="Proteomes" id="UP000770717"/>
    </source>
</evidence>
<dbReference type="PROSITE" id="PS50262">
    <property type="entry name" value="G_PROTEIN_RECEP_F1_2"/>
    <property type="match status" value="1"/>
</dbReference>
<dbReference type="GO" id="GO:0007204">
    <property type="term" value="P:positive regulation of cytosolic calcium ion concentration"/>
    <property type="evidence" value="ECO:0007669"/>
    <property type="project" value="TreeGrafter"/>
</dbReference>
<dbReference type="GO" id="GO:0007200">
    <property type="term" value="P:phospholipase C-activating G protein-coupled receptor signaling pathway"/>
    <property type="evidence" value="ECO:0007669"/>
    <property type="project" value="TreeGrafter"/>
</dbReference>
<keyword evidence="7" id="KW-1015">Disulfide bond</keyword>
<evidence type="ECO:0000256" key="12">
    <source>
        <dbReference type="ARBA" id="ARBA00037161"/>
    </source>
</evidence>
<dbReference type="InterPro" id="IPR017452">
    <property type="entry name" value="GPCR_Rhodpsn_7TM"/>
</dbReference>
<dbReference type="SUPFAM" id="SSF81321">
    <property type="entry name" value="Family A G protein-coupled receptor-like"/>
    <property type="match status" value="1"/>
</dbReference>
<evidence type="ECO:0000313" key="17">
    <source>
        <dbReference type="EMBL" id="KAG9470542.1"/>
    </source>
</evidence>
<feature type="transmembrane region" description="Helical" evidence="15">
    <location>
        <begin position="139"/>
        <end position="160"/>
    </location>
</feature>
<dbReference type="GO" id="GO:0006954">
    <property type="term" value="P:inflammatory response"/>
    <property type="evidence" value="ECO:0007669"/>
    <property type="project" value="TreeGrafter"/>
</dbReference>
<evidence type="ECO:0000259" key="16">
    <source>
        <dbReference type="PROSITE" id="PS50262"/>
    </source>
</evidence>
<dbReference type="Proteomes" id="UP000770717">
    <property type="component" value="Unassembled WGS sequence"/>
</dbReference>